<protein>
    <submittedName>
        <fullName evidence="7">Sporulation integral membrane protein YtvI</fullName>
    </submittedName>
</protein>
<evidence type="ECO:0000256" key="6">
    <source>
        <dbReference type="SAM" id="Phobius"/>
    </source>
</evidence>
<evidence type="ECO:0000313" key="7">
    <source>
        <dbReference type="EMBL" id="SDM89432.1"/>
    </source>
</evidence>
<feature type="transmembrane region" description="Helical" evidence="6">
    <location>
        <begin position="164"/>
        <end position="190"/>
    </location>
</feature>
<evidence type="ECO:0000313" key="8">
    <source>
        <dbReference type="Proteomes" id="UP000199544"/>
    </source>
</evidence>
<dbReference type="AlphaFoldDB" id="A0A1G9WY41"/>
<dbReference type="GO" id="GO:0016020">
    <property type="term" value="C:membrane"/>
    <property type="evidence" value="ECO:0007669"/>
    <property type="project" value="UniProtKB-SubCell"/>
</dbReference>
<feature type="transmembrane region" description="Helical" evidence="6">
    <location>
        <begin position="231"/>
        <end position="250"/>
    </location>
</feature>
<proteinExistence type="inferred from homology"/>
<dbReference type="NCBIfam" id="TIGR02872">
    <property type="entry name" value="spore_ytvI"/>
    <property type="match status" value="1"/>
</dbReference>
<feature type="transmembrane region" description="Helical" evidence="6">
    <location>
        <begin position="256"/>
        <end position="281"/>
    </location>
</feature>
<dbReference type="OrthoDB" id="9774361at2"/>
<feature type="transmembrane region" description="Helical" evidence="6">
    <location>
        <begin position="36"/>
        <end position="53"/>
    </location>
</feature>
<reference evidence="8" key="1">
    <citation type="submission" date="2016-10" db="EMBL/GenBank/DDBJ databases">
        <authorList>
            <person name="Varghese N."/>
            <person name="Submissions S."/>
        </authorList>
    </citation>
    <scope>NUCLEOTIDE SEQUENCE [LARGE SCALE GENOMIC DNA]</scope>
    <source>
        <strain evidence="8">CGMCC 1.6854</strain>
    </source>
</reference>
<comment type="similarity">
    <text evidence="2">Belongs to the autoinducer-2 exporter (AI-2E) (TC 2.A.86) family.</text>
</comment>
<dbReference type="InterPro" id="IPR002549">
    <property type="entry name" value="AI-2E-like"/>
</dbReference>
<dbReference type="STRING" id="459525.SAMN04488137_2458"/>
<evidence type="ECO:0000256" key="5">
    <source>
        <dbReference type="ARBA" id="ARBA00023136"/>
    </source>
</evidence>
<evidence type="ECO:0000256" key="2">
    <source>
        <dbReference type="ARBA" id="ARBA00009773"/>
    </source>
</evidence>
<keyword evidence="4 6" id="KW-1133">Transmembrane helix</keyword>
<keyword evidence="5 6" id="KW-0472">Membrane</keyword>
<dbReference type="InterPro" id="IPR014227">
    <property type="entry name" value="YtvI-like"/>
</dbReference>
<dbReference type="Proteomes" id="UP000199544">
    <property type="component" value="Unassembled WGS sequence"/>
</dbReference>
<dbReference type="Pfam" id="PF01594">
    <property type="entry name" value="AI-2E_transport"/>
    <property type="match status" value="1"/>
</dbReference>
<gene>
    <name evidence="7" type="ORF">SAMN04488137_2458</name>
</gene>
<dbReference type="GO" id="GO:0055085">
    <property type="term" value="P:transmembrane transport"/>
    <property type="evidence" value="ECO:0007669"/>
    <property type="project" value="TreeGrafter"/>
</dbReference>
<comment type="subcellular location">
    <subcellularLocation>
        <location evidence="1">Membrane</location>
        <topology evidence="1">Multi-pass membrane protein</topology>
    </subcellularLocation>
</comment>
<name>A0A1G9WY41_9BACL</name>
<keyword evidence="8" id="KW-1185">Reference proteome</keyword>
<keyword evidence="3 6" id="KW-0812">Transmembrane</keyword>
<organism evidence="7 8">
    <name type="scientific">Fictibacillus solisalsi</name>
    <dbReference type="NCBI Taxonomy" id="459525"/>
    <lineage>
        <taxon>Bacteria</taxon>
        <taxon>Bacillati</taxon>
        <taxon>Bacillota</taxon>
        <taxon>Bacilli</taxon>
        <taxon>Bacillales</taxon>
        <taxon>Fictibacillaceae</taxon>
        <taxon>Fictibacillus</taxon>
    </lineage>
</organism>
<feature type="transmembrane region" description="Helical" evidence="6">
    <location>
        <begin position="325"/>
        <end position="350"/>
    </location>
</feature>
<evidence type="ECO:0000256" key="3">
    <source>
        <dbReference type="ARBA" id="ARBA00022692"/>
    </source>
</evidence>
<sequence>MNNDYLHRIFRFFLIVCLFALVLIGCFFLSKVTYPFILGGIIAMAINPFVNFLEEKGKMPRALAVFAALLLLIGAAAGTILLLVREIFTGLAYLAHVLPDYSKELVQYIEIYFKTKILPFYNDINAMFNNLEDDHQQTIMKNIDAIGTHITTTVSKLAQEAVDIVSSLLVSLPTFVTVFVFSILAAFFICKDWYRFSRYLRKISSDKWMARARTVYLELRKALFGFAKAQFTLISMTACIVLIGLLLLRIEYAITISLLIGAVDLLPYLGTGAIFIPWIAYTFVSGDYPLTVGLSILYGVVIIQRQLAEPKILSSTIGLDPLATLIALFAGYQWFGFLGLLIGPAFLVIVRALHQAQFFHEIYAFIKGNADRPD</sequence>
<dbReference type="PANTHER" id="PTHR21716">
    <property type="entry name" value="TRANSMEMBRANE PROTEIN"/>
    <property type="match status" value="1"/>
</dbReference>
<feature type="transmembrane region" description="Helical" evidence="6">
    <location>
        <begin position="12"/>
        <end position="30"/>
    </location>
</feature>
<dbReference type="PANTHER" id="PTHR21716:SF68">
    <property type="entry name" value="TRANSPORT PROTEIN YTVI-RELATED"/>
    <property type="match status" value="1"/>
</dbReference>
<accession>A0A1G9WY41</accession>
<evidence type="ECO:0000256" key="4">
    <source>
        <dbReference type="ARBA" id="ARBA00022989"/>
    </source>
</evidence>
<dbReference type="EMBL" id="FNHW01000001">
    <property type="protein sequence ID" value="SDM89432.1"/>
    <property type="molecule type" value="Genomic_DNA"/>
</dbReference>
<feature type="transmembrane region" description="Helical" evidence="6">
    <location>
        <begin position="288"/>
        <end position="305"/>
    </location>
</feature>
<feature type="transmembrane region" description="Helical" evidence="6">
    <location>
        <begin position="62"/>
        <end position="84"/>
    </location>
</feature>
<evidence type="ECO:0000256" key="1">
    <source>
        <dbReference type="ARBA" id="ARBA00004141"/>
    </source>
</evidence>